<organism evidence="6 7">
    <name type="scientific">Pipra filicauda</name>
    <name type="common">Wire-tailed manakin</name>
    <dbReference type="NCBI Taxonomy" id="649802"/>
    <lineage>
        <taxon>Eukaryota</taxon>
        <taxon>Metazoa</taxon>
        <taxon>Chordata</taxon>
        <taxon>Craniata</taxon>
        <taxon>Vertebrata</taxon>
        <taxon>Euteleostomi</taxon>
        <taxon>Archelosauria</taxon>
        <taxon>Archosauria</taxon>
        <taxon>Dinosauria</taxon>
        <taxon>Saurischia</taxon>
        <taxon>Theropoda</taxon>
        <taxon>Coelurosauria</taxon>
        <taxon>Aves</taxon>
        <taxon>Neognathae</taxon>
        <taxon>Neoaves</taxon>
        <taxon>Telluraves</taxon>
        <taxon>Australaves</taxon>
        <taxon>Passeriformes</taxon>
        <taxon>Pipridae</taxon>
        <taxon>Pipra</taxon>
    </lineage>
</organism>
<dbReference type="Proteomes" id="UP000504627">
    <property type="component" value="Unplaced"/>
</dbReference>
<keyword evidence="7" id="KW-0675">Receptor</keyword>
<dbReference type="PROSITE" id="PS00652">
    <property type="entry name" value="TNFR_NGFR_1"/>
    <property type="match status" value="1"/>
</dbReference>
<evidence type="ECO:0000313" key="7">
    <source>
        <dbReference type="RefSeq" id="XP_027584341.1"/>
    </source>
</evidence>
<sequence length="287" mass="30965">MARPGGNFPAVFFLLLVAVPDSRGLECREHQYPYRDKCCSDCAPGERMRNRCTATADTECIPCQDEYFSSEHHHSFCNSCTVCNTKRGSVEVKKCEKTSDRVCVCRAGFMPAGLPLGSVCSPCPEGTFSPGRNEKCQPWTNCSSLGKSMLRAGTEAQDAVCSSPVPLPEVPGTPSPAWSVLSTSPRDTRDKNSSTAGISFPPRPGEGPSICPDPTDPTDTSWGSLSLLLLCLILLMVSGMSILLLIVQAARKETKGRPRGSNNQKDGSCRIPIQEEQVDSNSSLIKN</sequence>
<dbReference type="Gene3D" id="2.10.50.10">
    <property type="entry name" value="Tumor Necrosis Factor Receptor, subunit A, domain 2"/>
    <property type="match status" value="2"/>
</dbReference>
<dbReference type="SUPFAM" id="SSF57586">
    <property type="entry name" value="TNF receptor-like"/>
    <property type="match status" value="3"/>
</dbReference>
<keyword evidence="1" id="KW-1015">Disulfide bond</keyword>
<evidence type="ECO:0000256" key="2">
    <source>
        <dbReference type="SAM" id="MobiDB-lite"/>
    </source>
</evidence>
<feature type="chain" id="PRO_5026748212" evidence="4">
    <location>
        <begin position="25"/>
        <end position="287"/>
    </location>
</feature>
<dbReference type="PROSITE" id="PS50050">
    <property type="entry name" value="TNFR_NGFR_2"/>
    <property type="match status" value="2"/>
</dbReference>
<comment type="caution">
    <text evidence="1">Lacks conserved residue(s) required for the propagation of feature annotation.</text>
</comment>
<gene>
    <name evidence="7" type="primary">TNFRSF4</name>
</gene>
<dbReference type="PANTHER" id="PTHR47881:SF1">
    <property type="entry name" value="TUMOR NECROSIS FACTOR RECEPTOR SUPERFAMILY MEMBER 4"/>
    <property type="match status" value="1"/>
</dbReference>
<dbReference type="InterPro" id="IPR001368">
    <property type="entry name" value="TNFR/NGFR_Cys_rich_reg"/>
</dbReference>
<feature type="transmembrane region" description="Helical" evidence="3">
    <location>
        <begin position="222"/>
        <end position="247"/>
    </location>
</feature>
<reference evidence="7" key="1">
    <citation type="submission" date="2025-08" db="UniProtKB">
        <authorList>
            <consortium name="RefSeq"/>
        </authorList>
    </citation>
    <scope>IDENTIFICATION</scope>
    <source>
        <tissue evidence="7">Muscle</tissue>
    </source>
</reference>
<dbReference type="GO" id="GO:0006954">
    <property type="term" value="P:inflammatory response"/>
    <property type="evidence" value="ECO:0007669"/>
    <property type="project" value="InterPro"/>
</dbReference>
<dbReference type="GO" id="GO:0005031">
    <property type="term" value="F:tumor necrosis factor receptor activity"/>
    <property type="evidence" value="ECO:0007669"/>
    <property type="project" value="InterPro"/>
</dbReference>
<evidence type="ECO:0000259" key="5">
    <source>
        <dbReference type="PROSITE" id="PS50050"/>
    </source>
</evidence>
<dbReference type="PANTHER" id="PTHR47881">
    <property type="entry name" value="TUMOR NECROSIS FACTOR RECEPTOR SUBFAMILY MEMBER 4"/>
    <property type="match status" value="1"/>
</dbReference>
<feature type="domain" description="TNFR-Cys" evidence="5">
    <location>
        <begin position="62"/>
        <end position="103"/>
    </location>
</feature>
<dbReference type="AlphaFoldDB" id="A0A6J2HA74"/>
<dbReference type="InParanoid" id="A0A6J2HA74"/>
<proteinExistence type="predicted"/>
<evidence type="ECO:0000256" key="1">
    <source>
        <dbReference type="PROSITE-ProRule" id="PRU00206"/>
    </source>
</evidence>
<feature type="disulfide bond" evidence="1">
    <location>
        <begin position="39"/>
        <end position="52"/>
    </location>
</feature>
<feature type="repeat" description="TNFR-Cys" evidence="1">
    <location>
        <begin position="62"/>
        <end position="103"/>
    </location>
</feature>
<feature type="domain" description="TNFR-Cys" evidence="5">
    <location>
        <begin position="26"/>
        <end position="60"/>
    </location>
</feature>
<keyword evidence="3" id="KW-0812">Transmembrane</keyword>
<dbReference type="RefSeq" id="XP_027584341.1">
    <property type="nucleotide sequence ID" value="XM_027728540.2"/>
</dbReference>
<keyword evidence="3" id="KW-1133">Transmembrane helix</keyword>
<feature type="region of interest" description="Disordered" evidence="2">
    <location>
        <begin position="161"/>
        <end position="217"/>
    </location>
</feature>
<dbReference type="InterPro" id="IPR034022">
    <property type="entry name" value="TNFRSF4_N"/>
</dbReference>
<accession>A0A6J2HA74</accession>
<feature type="region of interest" description="Disordered" evidence="2">
    <location>
        <begin position="253"/>
        <end position="287"/>
    </location>
</feature>
<dbReference type="CTD" id="7293"/>
<protein>
    <submittedName>
        <fullName evidence="7">Tumor necrosis factor receptor superfamily member 4</fullName>
    </submittedName>
</protein>
<dbReference type="GeneID" id="113991869"/>
<feature type="repeat" description="TNFR-Cys" evidence="1">
    <location>
        <begin position="26"/>
        <end position="60"/>
    </location>
</feature>
<evidence type="ECO:0000256" key="4">
    <source>
        <dbReference type="SAM" id="SignalP"/>
    </source>
</evidence>
<dbReference type="InterPro" id="IPR020445">
    <property type="entry name" value="TNFR_4"/>
</dbReference>
<keyword evidence="4" id="KW-0732">Signal</keyword>
<keyword evidence="6" id="KW-1185">Reference proteome</keyword>
<name>A0A6J2HA74_9PASS</name>
<evidence type="ECO:0000313" key="6">
    <source>
        <dbReference type="Proteomes" id="UP000504627"/>
    </source>
</evidence>
<feature type="signal peptide" evidence="4">
    <location>
        <begin position="1"/>
        <end position="24"/>
    </location>
</feature>
<dbReference type="Pfam" id="PF00020">
    <property type="entry name" value="TNFR_c6"/>
    <property type="match status" value="2"/>
</dbReference>
<dbReference type="CDD" id="cd13406">
    <property type="entry name" value="TNFRSF4"/>
    <property type="match status" value="1"/>
</dbReference>
<keyword evidence="3" id="KW-0472">Membrane</keyword>
<feature type="disulfide bond" evidence="1">
    <location>
        <begin position="42"/>
        <end position="60"/>
    </location>
</feature>
<evidence type="ECO:0000256" key="3">
    <source>
        <dbReference type="SAM" id="Phobius"/>
    </source>
</evidence>
<dbReference type="SMART" id="SM00208">
    <property type="entry name" value="TNFR"/>
    <property type="match status" value="3"/>
</dbReference>
<feature type="compositionally biased region" description="Pro residues" evidence="2">
    <location>
        <begin position="165"/>
        <end position="174"/>
    </location>
</feature>